<reference evidence="1" key="2">
    <citation type="submission" date="2023-06" db="EMBL/GenBank/DDBJ databases">
        <authorList>
            <consortium name="Lawrence Berkeley National Laboratory"/>
            <person name="Mondo S.J."/>
            <person name="Hensen N."/>
            <person name="Bonometti L."/>
            <person name="Westerberg I."/>
            <person name="Brannstrom I.O."/>
            <person name="Guillou S."/>
            <person name="Cros-Aarteil S."/>
            <person name="Calhoun S."/>
            <person name="Haridas S."/>
            <person name="Kuo A."/>
            <person name="Pangilinan J."/>
            <person name="Riley R."/>
            <person name="Labutti K."/>
            <person name="Andreopoulos B."/>
            <person name="Lipzen A."/>
            <person name="Chen C."/>
            <person name="Yanf M."/>
            <person name="Daum C."/>
            <person name="Ng V."/>
            <person name="Clum A."/>
            <person name="Steindorff A."/>
            <person name="Ohm R."/>
            <person name="Martin F."/>
            <person name="Silar P."/>
            <person name="Natvig D."/>
            <person name="Lalanne C."/>
            <person name="Gautier V."/>
            <person name="Ament-Velasquez S.L."/>
            <person name="Kruys A."/>
            <person name="Hutchinson M.I."/>
            <person name="Powell A.J."/>
            <person name="Barry K."/>
            <person name="Miller A.N."/>
            <person name="Grigoriev I.V."/>
            <person name="Debuchy R."/>
            <person name="Gladieux P."/>
            <person name="Thoren M.H."/>
            <person name="Johannesson H."/>
        </authorList>
    </citation>
    <scope>NUCLEOTIDE SEQUENCE</scope>
    <source>
        <strain evidence="1">CBS 626.80</strain>
    </source>
</reference>
<proteinExistence type="predicted"/>
<keyword evidence="2" id="KW-1185">Reference proteome</keyword>
<comment type="caution">
    <text evidence="1">The sequence shown here is derived from an EMBL/GenBank/DDBJ whole genome shotgun (WGS) entry which is preliminary data.</text>
</comment>
<evidence type="ECO:0000313" key="2">
    <source>
        <dbReference type="Proteomes" id="UP001303222"/>
    </source>
</evidence>
<name>A0AAN6NLH5_9PEZI</name>
<dbReference type="AlphaFoldDB" id="A0AAN6NLH5"/>
<accession>A0AAN6NLH5</accession>
<evidence type="ECO:0000313" key="1">
    <source>
        <dbReference type="EMBL" id="KAK3948054.1"/>
    </source>
</evidence>
<reference evidence="1" key="1">
    <citation type="journal article" date="2023" name="Mol. Phylogenet. Evol.">
        <title>Genome-scale phylogeny and comparative genomics of the fungal order Sordariales.</title>
        <authorList>
            <person name="Hensen N."/>
            <person name="Bonometti L."/>
            <person name="Westerberg I."/>
            <person name="Brannstrom I.O."/>
            <person name="Guillou S."/>
            <person name="Cros-Aarteil S."/>
            <person name="Calhoun S."/>
            <person name="Haridas S."/>
            <person name="Kuo A."/>
            <person name="Mondo S."/>
            <person name="Pangilinan J."/>
            <person name="Riley R."/>
            <person name="LaButti K."/>
            <person name="Andreopoulos B."/>
            <person name="Lipzen A."/>
            <person name="Chen C."/>
            <person name="Yan M."/>
            <person name="Daum C."/>
            <person name="Ng V."/>
            <person name="Clum A."/>
            <person name="Steindorff A."/>
            <person name="Ohm R.A."/>
            <person name="Martin F."/>
            <person name="Silar P."/>
            <person name="Natvig D.O."/>
            <person name="Lalanne C."/>
            <person name="Gautier V."/>
            <person name="Ament-Velasquez S.L."/>
            <person name="Kruys A."/>
            <person name="Hutchinson M.I."/>
            <person name="Powell A.J."/>
            <person name="Barry K."/>
            <person name="Miller A.N."/>
            <person name="Grigoriev I.V."/>
            <person name="Debuchy R."/>
            <person name="Gladieux P."/>
            <person name="Hiltunen Thoren M."/>
            <person name="Johannesson H."/>
        </authorList>
    </citation>
    <scope>NUCLEOTIDE SEQUENCE</scope>
    <source>
        <strain evidence="1">CBS 626.80</strain>
    </source>
</reference>
<dbReference type="EMBL" id="MU859288">
    <property type="protein sequence ID" value="KAK3948054.1"/>
    <property type="molecule type" value="Genomic_DNA"/>
</dbReference>
<feature type="non-terminal residue" evidence="1">
    <location>
        <position position="1"/>
    </location>
</feature>
<gene>
    <name evidence="1" type="ORF">QBC32DRAFT_222846</name>
</gene>
<protein>
    <submittedName>
        <fullName evidence="1">Uncharacterized protein</fullName>
    </submittedName>
</protein>
<organism evidence="1 2">
    <name type="scientific">Pseudoneurospora amorphoporcata</name>
    <dbReference type="NCBI Taxonomy" id="241081"/>
    <lineage>
        <taxon>Eukaryota</taxon>
        <taxon>Fungi</taxon>
        <taxon>Dikarya</taxon>
        <taxon>Ascomycota</taxon>
        <taxon>Pezizomycotina</taxon>
        <taxon>Sordariomycetes</taxon>
        <taxon>Sordariomycetidae</taxon>
        <taxon>Sordariales</taxon>
        <taxon>Sordariaceae</taxon>
        <taxon>Pseudoneurospora</taxon>
    </lineage>
</organism>
<dbReference type="Proteomes" id="UP001303222">
    <property type="component" value="Unassembled WGS sequence"/>
</dbReference>
<sequence>LLLVNTTQTQKGYHSFQILTSNLSLRIVSTIATITVPHHHRPPPAYTKPASQPNPLEDVYAVSSAFSPSSTILTVSGDPVAIVAVITTRTLTVMKLWCNY</sequence>